<dbReference type="GO" id="GO:0006890">
    <property type="term" value="P:retrograde vesicle-mediated transport, Golgi to endoplasmic reticulum"/>
    <property type="evidence" value="ECO:0007669"/>
    <property type="project" value="TreeGrafter"/>
</dbReference>
<dbReference type="PANTHER" id="PTHR13050">
    <property type="entry name" value="USE1-LIKE PROTEIN"/>
    <property type="match status" value="1"/>
</dbReference>
<dbReference type="GO" id="GO:0031201">
    <property type="term" value="C:SNARE complex"/>
    <property type="evidence" value="ECO:0007669"/>
    <property type="project" value="TreeGrafter"/>
</dbReference>
<evidence type="ECO:0000256" key="4">
    <source>
        <dbReference type="ARBA" id="ARBA00022448"/>
    </source>
</evidence>
<comment type="similarity">
    <text evidence="2">Belongs to the USE1 family.</text>
</comment>
<evidence type="ECO:0000256" key="5">
    <source>
        <dbReference type="ARBA" id="ARBA00022692"/>
    </source>
</evidence>
<evidence type="ECO:0000256" key="10">
    <source>
        <dbReference type="ARBA" id="ARBA00023136"/>
    </source>
</evidence>
<keyword evidence="6" id="KW-0256">Endoplasmic reticulum</keyword>
<evidence type="ECO:0000313" key="13">
    <source>
        <dbReference type="EMBL" id="KAG8222935.1"/>
    </source>
</evidence>
<sequence>MGMSRKEINFRRLLGQCESLALENPKMDWRLEKYITALGPILEELQSIPNKPKKDSMTEYIRRVEFLKGLMETNKLSSPSEKVVAVQLLSHAPAATSETITKEIHQKSTSQFVQELRDQLFQTDKGSEEGLRQRKQTLSSDGDLDALLKYHHSMQEKIADDMLSLTRNLKEQSMIASAIIKKDIKTVEKSTSLAEQNMSQLKVESERLEMHRKKANKCWVFLVVLMVILIFLFTVLFMRAFKKRK</sequence>
<dbReference type="GO" id="GO:0005789">
    <property type="term" value="C:endoplasmic reticulum membrane"/>
    <property type="evidence" value="ECO:0007669"/>
    <property type="project" value="UniProtKB-SubCell"/>
</dbReference>
<dbReference type="CDD" id="cd15860">
    <property type="entry name" value="SNARE_USE1"/>
    <property type="match status" value="1"/>
</dbReference>
<evidence type="ECO:0000256" key="11">
    <source>
        <dbReference type="ARBA" id="ARBA00032711"/>
    </source>
</evidence>
<proteinExistence type="inferred from homology"/>
<evidence type="ECO:0000256" key="6">
    <source>
        <dbReference type="ARBA" id="ARBA00022824"/>
    </source>
</evidence>
<reference evidence="13" key="1">
    <citation type="submission" date="2013-04" db="EMBL/GenBank/DDBJ databases">
        <authorList>
            <person name="Qu J."/>
            <person name="Murali S.C."/>
            <person name="Bandaranaike D."/>
            <person name="Bellair M."/>
            <person name="Blankenburg K."/>
            <person name="Chao H."/>
            <person name="Dinh H."/>
            <person name="Doddapaneni H."/>
            <person name="Downs B."/>
            <person name="Dugan-Rocha S."/>
            <person name="Elkadiri S."/>
            <person name="Gnanaolivu R.D."/>
            <person name="Hernandez B."/>
            <person name="Javaid M."/>
            <person name="Jayaseelan J.C."/>
            <person name="Lee S."/>
            <person name="Li M."/>
            <person name="Ming W."/>
            <person name="Munidasa M."/>
            <person name="Muniz J."/>
            <person name="Nguyen L."/>
            <person name="Ongeri F."/>
            <person name="Osuji N."/>
            <person name="Pu L.-L."/>
            <person name="Puazo M."/>
            <person name="Qu C."/>
            <person name="Quiroz J."/>
            <person name="Raj R."/>
            <person name="Weissenberger G."/>
            <person name="Xin Y."/>
            <person name="Zou X."/>
            <person name="Han Y."/>
            <person name="Richards S."/>
            <person name="Worley K."/>
            <person name="Muzny D."/>
            <person name="Gibbs R."/>
        </authorList>
    </citation>
    <scope>NUCLEOTIDE SEQUENCE</scope>
    <source>
        <strain evidence="13">Sampled in the wild</strain>
    </source>
</reference>
<evidence type="ECO:0000256" key="3">
    <source>
        <dbReference type="ARBA" id="ARBA00015843"/>
    </source>
</evidence>
<comment type="caution">
    <text evidence="13">The sequence shown here is derived from an EMBL/GenBank/DDBJ whole genome shotgun (WGS) entry which is preliminary data.</text>
</comment>
<dbReference type="InterPro" id="IPR019150">
    <property type="entry name" value="Vesicle_transport_protein_Use1"/>
</dbReference>
<dbReference type="OrthoDB" id="4506189at2759"/>
<dbReference type="PANTHER" id="PTHR13050:SF7">
    <property type="entry name" value="VESICLE TRANSPORT PROTEIN USE1"/>
    <property type="match status" value="1"/>
</dbReference>
<keyword evidence="14" id="KW-1185">Reference proteome</keyword>
<protein>
    <recommendedName>
        <fullName evidence="3">Vesicle transport protein USE1</fullName>
    </recommendedName>
    <alternativeName>
        <fullName evidence="11">USE1-like protein</fullName>
    </alternativeName>
</protein>
<evidence type="ECO:0000256" key="9">
    <source>
        <dbReference type="ARBA" id="ARBA00022989"/>
    </source>
</evidence>
<dbReference type="AlphaFoldDB" id="A0A8K0NSD3"/>
<reference evidence="13" key="2">
    <citation type="submission" date="2017-10" db="EMBL/GenBank/DDBJ databases">
        <title>Ladona fulva Genome sequencing and assembly.</title>
        <authorList>
            <person name="Murali S."/>
            <person name="Richards S."/>
            <person name="Bandaranaike D."/>
            <person name="Bellair M."/>
            <person name="Blankenburg K."/>
            <person name="Chao H."/>
            <person name="Dinh H."/>
            <person name="Doddapaneni H."/>
            <person name="Dugan-Rocha S."/>
            <person name="Elkadiri S."/>
            <person name="Gnanaolivu R."/>
            <person name="Hernandez B."/>
            <person name="Skinner E."/>
            <person name="Javaid M."/>
            <person name="Lee S."/>
            <person name="Li M."/>
            <person name="Ming W."/>
            <person name="Munidasa M."/>
            <person name="Muniz J."/>
            <person name="Nguyen L."/>
            <person name="Hughes D."/>
            <person name="Osuji N."/>
            <person name="Pu L.-L."/>
            <person name="Puazo M."/>
            <person name="Qu C."/>
            <person name="Quiroz J."/>
            <person name="Raj R."/>
            <person name="Weissenberger G."/>
            <person name="Xin Y."/>
            <person name="Zou X."/>
            <person name="Han Y."/>
            <person name="Worley K."/>
            <person name="Muzny D."/>
            <person name="Gibbs R."/>
        </authorList>
    </citation>
    <scope>NUCLEOTIDE SEQUENCE</scope>
    <source>
        <strain evidence="13">Sampled in the wild</strain>
    </source>
</reference>
<keyword evidence="4" id="KW-0813">Transport</keyword>
<keyword evidence="10 12" id="KW-0472">Membrane</keyword>
<evidence type="ECO:0000313" key="14">
    <source>
        <dbReference type="Proteomes" id="UP000792457"/>
    </source>
</evidence>
<evidence type="ECO:0000256" key="2">
    <source>
        <dbReference type="ARBA" id="ARBA00007891"/>
    </source>
</evidence>
<comment type="subcellular location">
    <subcellularLocation>
        <location evidence="1">Endoplasmic reticulum membrane</location>
        <topology evidence="1">Single-pass type IV membrane protein</topology>
    </subcellularLocation>
</comment>
<keyword evidence="9 12" id="KW-1133">Transmembrane helix</keyword>
<evidence type="ECO:0000256" key="1">
    <source>
        <dbReference type="ARBA" id="ARBA00004163"/>
    </source>
</evidence>
<dbReference type="Pfam" id="PF09753">
    <property type="entry name" value="Use1"/>
    <property type="match status" value="1"/>
</dbReference>
<keyword evidence="8" id="KW-0653">Protein transport</keyword>
<name>A0A8K0NSD3_LADFU</name>
<keyword evidence="7" id="KW-0931">ER-Golgi transport</keyword>
<organism evidence="13 14">
    <name type="scientific">Ladona fulva</name>
    <name type="common">Scarce chaser dragonfly</name>
    <name type="synonym">Libellula fulva</name>
    <dbReference type="NCBI Taxonomy" id="123851"/>
    <lineage>
        <taxon>Eukaryota</taxon>
        <taxon>Metazoa</taxon>
        <taxon>Ecdysozoa</taxon>
        <taxon>Arthropoda</taxon>
        <taxon>Hexapoda</taxon>
        <taxon>Insecta</taxon>
        <taxon>Pterygota</taxon>
        <taxon>Palaeoptera</taxon>
        <taxon>Odonata</taxon>
        <taxon>Epiprocta</taxon>
        <taxon>Anisoptera</taxon>
        <taxon>Libelluloidea</taxon>
        <taxon>Libellulidae</taxon>
        <taxon>Ladona</taxon>
    </lineage>
</organism>
<dbReference type="GO" id="GO:0015031">
    <property type="term" value="P:protein transport"/>
    <property type="evidence" value="ECO:0007669"/>
    <property type="project" value="UniProtKB-KW"/>
</dbReference>
<feature type="transmembrane region" description="Helical" evidence="12">
    <location>
        <begin position="219"/>
        <end position="241"/>
    </location>
</feature>
<dbReference type="Proteomes" id="UP000792457">
    <property type="component" value="Unassembled WGS sequence"/>
</dbReference>
<gene>
    <name evidence="13" type="ORF">J437_LFUL000230</name>
</gene>
<dbReference type="EMBL" id="KZ308147">
    <property type="protein sequence ID" value="KAG8222935.1"/>
    <property type="molecule type" value="Genomic_DNA"/>
</dbReference>
<evidence type="ECO:0000256" key="12">
    <source>
        <dbReference type="SAM" id="Phobius"/>
    </source>
</evidence>
<evidence type="ECO:0000256" key="8">
    <source>
        <dbReference type="ARBA" id="ARBA00022927"/>
    </source>
</evidence>
<evidence type="ECO:0000256" key="7">
    <source>
        <dbReference type="ARBA" id="ARBA00022892"/>
    </source>
</evidence>
<keyword evidence="5 12" id="KW-0812">Transmembrane</keyword>
<accession>A0A8K0NSD3</accession>
<dbReference type="GO" id="GO:0005484">
    <property type="term" value="F:SNAP receptor activity"/>
    <property type="evidence" value="ECO:0007669"/>
    <property type="project" value="TreeGrafter"/>
</dbReference>